<dbReference type="EMBL" id="LQYW01000147">
    <property type="protein sequence ID" value="KYD24767.1"/>
    <property type="molecule type" value="Genomic_DNA"/>
</dbReference>
<evidence type="ECO:0000313" key="3">
    <source>
        <dbReference type="Proteomes" id="UP000075324"/>
    </source>
</evidence>
<comment type="caution">
    <text evidence="2">The sequence shown here is derived from an EMBL/GenBank/DDBJ whole genome shotgun (WGS) entry which is preliminary data.</text>
</comment>
<feature type="domain" description="Transposase DDE" evidence="1">
    <location>
        <begin position="1"/>
        <end position="37"/>
    </location>
</feature>
<dbReference type="Pfam" id="PF13751">
    <property type="entry name" value="DDE_Tnp_1_6"/>
    <property type="match status" value="1"/>
</dbReference>
<evidence type="ECO:0000259" key="1">
    <source>
        <dbReference type="Pfam" id="PF13751"/>
    </source>
</evidence>
<dbReference type="AlphaFoldDB" id="A0A150MJR0"/>
<protein>
    <recommendedName>
        <fullName evidence="1">Transposase DDE domain-containing protein</fullName>
    </recommendedName>
</protein>
<proteinExistence type="predicted"/>
<evidence type="ECO:0000313" key="2">
    <source>
        <dbReference type="EMBL" id="KYD24767.1"/>
    </source>
</evidence>
<gene>
    <name evidence="2" type="ORF">B4110_1550</name>
</gene>
<dbReference type="InterPro" id="IPR025668">
    <property type="entry name" value="Tnp_DDE_dom"/>
</dbReference>
<organism evidence="2 3">
    <name type="scientific">Parageobacillus toebii</name>
    <dbReference type="NCBI Taxonomy" id="153151"/>
    <lineage>
        <taxon>Bacteria</taxon>
        <taxon>Bacillati</taxon>
        <taxon>Bacillota</taxon>
        <taxon>Bacilli</taxon>
        <taxon>Bacillales</taxon>
        <taxon>Anoxybacillaceae</taxon>
        <taxon>Parageobacillus</taxon>
    </lineage>
</organism>
<name>A0A150MJR0_9BACL</name>
<reference evidence="2 3" key="1">
    <citation type="submission" date="2016-01" db="EMBL/GenBank/DDBJ databases">
        <title>Draft Genome Sequences of Seven Thermophilic Sporeformers Isolated from Foods.</title>
        <authorList>
            <person name="Berendsen E.M."/>
            <person name="Wells-Bennik M.H."/>
            <person name="Krawcyk A.O."/>
            <person name="De Jong A."/>
            <person name="Holsappel S."/>
            <person name="Eijlander R.T."/>
            <person name="Kuipers O.P."/>
        </authorList>
    </citation>
    <scope>NUCLEOTIDE SEQUENCE [LARGE SCALE GENOMIC DNA]</scope>
    <source>
        <strain evidence="2 3">B4110</strain>
    </source>
</reference>
<dbReference type="Proteomes" id="UP000075324">
    <property type="component" value="Unassembled WGS sequence"/>
</dbReference>
<dbReference type="PATRIC" id="fig|153151.4.peg.1198"/>
<sequence>MFGQIKHNQQFQRFLLRGLPKITVEWRLICAAHNLRKWAATTDPTKKKQHKNSEIRRNSHFKKGINNQIVKKRNRGCPQKVGLTTF</sequence>
<accession>A0A150MJR0</accession>